<dbReference type="KEGG" id="mdo:100017024"/>
<dbReference type="CDD" id="cd08321">
    <property type="entry name" value="Pyrin_ASC-like"/>
    <property type="match status" value="1"/>
</dbReference>
<dbReference type="GeneID" id="100017024"/>
<reference evidence="9" key="3">
    <citation type="submission" date="2025-09" db="UniProtKB">
        <authorList>
            <consortium name="Ensembl"/>
        </authorList>
    </citation>
    <scope>IDENTIFICATION</scope>
</reference>
<dbReference type="eggNOG" id="KOG2177">
    <property type="taxonomic scope" value="Eukaryota"/>
</dbReference>
<feature type="domain" description="Pyrin" evidence="8">
    <location>
        <begin position="1"/>
        <end position="93"/>
    </location>
</feature>
<dbReference type="SMART" id="SM00449">
    <property type="entry name" value="SPRY"/>
    <property type="match status" value="1"/>
</dbReference>
<keyword evidence="4" id="KW-0175">Coiled coil</keyword>
<evidence type="ECO:0000256" key="1">
    <source>
        <dbReference type="ARBA" id="ARBA00022771"/>
    </source>
</evidence>
<feature type="region of interest" description="Disordered" evidence="5">
    <location>
        <begin position="212"/>
        <end position="234"/>
    </location>
</feature>
<evidence type="ECO:0000256" key="5">
    <source>
        <dbReference type="SAM" id="MobiDB-lite"/>
    </source>
</evidence>
<reference evidence="9 10" key="1">
    <citation type="journal article" date="2007" name="Nature">
        <title>Genome of the marsupial Monodelphis domestica reveals innovation in non-coding sequences.</title>
        <authorList>
            <person name="Mikkelsen T.S."/>
            <person name="Wakefield M.J."/>
            <person name="Aken B."/>
            <person name="Amemiya C.T."/>
            <person name="Chang J.L."/>
            <person name="Duke S."/>
            <person name="Garber M."/>
            <person name="Gentles A.J."/>
            <person name="Goodstadt L."/>
            <person name="Heger A."/>
            <person name="Jurka J."/>
            <person name="Kamal M."/>
            <person name="Mauceli E."/>
            <person name="Searle S.M."/>
            <person name="Sharpe T."/>
            <person name="Baker M.L."/>
            <person name="Batzer M.A."/>
            <person name="Benos P.V."/>
            <person name="Belov K."/>
            <person name="Clamp M."/>
            <person name="Cook A."/>
            <person name="Cuff J."/>
            <person name="Das R."/>
            <person name="Davidow L."/>
            <person name="Deakin J.E."/>
            <person name="Fazzari M.J."/>
            <person name="Glass J.L."/>
            <person name="Grabherr M."/>
            <person name="Greally J.M."/>
            <person name="Gu W."/>
            <person name="Hore T.A."/>
            <person name="Huttley G.A."/>
            <person name="Kleber M."/>
            <person name="Jirtle R.L."/>
            <person name="Koina E."/>
            <person name="Lee J.T."/>
            <person name="Mahony S."/>
            <person name="Marra M.A."/>
            <person name="Miller R.D."/>
            <person name="Nicholls R.D."/>
            <person name="Oda M."/>
            <person name="Papenfuss A.T."/>
            <person name="Parra Z.E."/>
            <person name="Pollock D.D."/>
            <person name="Ray D.A."/>
            <person name="Schein J.E."/>
            <person name="Speed T.P."/>
            <person name="Thompson K."/>
            <person name="VandeBerg J.L."/>
            <person name="Wade C.M."/>
            <person name="Walker J.A."/>
            <person name="Waters P.D."/>
            <person name="Webber C."/>
            <person name="Weidman J.R."/>
            <person name="Xie X."/>
            <person name="Zody M.C."/>
            <person name="Baldwin J."/>
            <person name="Abdouelleil A."/>
            <person name="Abdulkadir J."/>
            <person name="Abebe A."/>
            <person name="Abera B."/>
            <person name="Abreu J."/>
            <person name="Acer S.C."/>
            <person name="Aftuck L."/>
            <person name="Alexander A."/>
            <person name="An P."/>
            <person name="Anderson E."/>
            <person name="Anderson S."/>
            <person name="Arachi H."/>
            <person name="Azer M."/>
            <person name="Bachantsang P."/>
            <person name="Barry A."/>
            <person name="Bayul T."/>
            <person name="Berlin A."/>
            <person name="Bessette D."/>
            <person name="Bloom T."/>
            <person name="Bloom T."/>
            <person name="Boguslavskiy L."/>
            <person name="Bonnet C."/>
            <person name="Boukhgalter B."/>
            <person name="Bourzgui I."/>
            <person name="Brown A."/>
            <person name="Cahill P."/>
            <person name="Channer S."/>
            <person name="Cheshatsang Y."/>
            <person name="Chuda L."/>
            <person name="Citroen M."/>
            <person name="Collymore A."/>
            <person name="Cooke P."/>
            <person name="Costello M."/>
            <person name="D'Aco K."/>
            <person name="Daza R."/>
            <person name="De Haan G."/>
            <person name="DeGray S."/>
            <person name="DeMaso C."/>
            <person name="Dhargay N."/>
            <person name="Dooley K."/>
            <person name="Dooley E."/>
            <person name="Doricent M."/>
            <person name="Dorje P."/>
            <person name="Dorjee K."/>
            <person name="Dupes A."/>
            <person name="Elong R."/>
            <person name="Falk J."/>
            <person name="Farina A."/>
            <person name="Faro S."/>
            <person name="Ferguson D."/>
            <person name="Fisher S."/>
            <person name="Foley C.D."/>
            <person name="Franke A."/>
            <person name="Friedrich D."/>
            <person name="Gadbois L."/>
            <person name="Gearin G."/>
            <person name="Gearin C.R."/>
            <person name="Giannoukos G."/>
            <person name="Goode T."/>
            <person name="Graham J."/>
            <person name="Grandbois E."/>
            <person name="Grewal S."/>
            <person name="Gyaltsen K."/>
            <person name="Hafez N."/>
            <person name="Hagos B."/>
            <person name="Hall J."/>
            <person name="Henson C."/>
            <person name="Hollinger A."/>
            <person name="Honan T."/>
            <person name="Huard M.D."/>
            <person name="Hughes L."/>
            <person name="Hurhula B."/>
            <person name="Husby M.E."/>
            <person name="Kamat A."/>
            <person name="Kanga B."/>
            <person name="Kashin S."/>
            <person name="Khazanovich D."/>
            <person name="Kisner P."/>
            <person name="Lance K."/>
            <person name="Lara M."/>
            <person name="Lee W."/>
            <person name="Lennon N."/>
            <person name="Letendre F."/>
            <person name="LeVine R."/>
            <person name="Lipovsky A."/>
            <person name="Liu X."/>
            <person name="Liu J."/>
            <person name="Liu S."/>
            <person name="Lokyitsang T."/>
            <person name="Lokyitsang Y."/>
            <person name="Lubonja R."/>
            <person name="Lui A."/>
            <person name="MacDonald P."/>
            <person name="Magnisalis V."/>
            <person name="Maru K."/>
            <person name="Matthews C."/>
            <person name="McCusker W."/>
            <person name="McDonough S."/>
            <person name="Mehta T."/>
            <person name="Meldrim J."/>
            <person name="Meneus L."/>
            <person name="Mihai O."/>
            <person name="Mihalev A."/>
            <person name="Mihova T."/>
            <person name="Mittelman R."/>
            <person name="Mlenga V."/>
            <person name="Montmayeur A."/>
            <person name="Mulrain L."/>
            <person name="Navidi A."/>
            <person name="Naylor J."/>
            <person name="Negash T."/>
            <person name="Nguyen T."/>
            <person name="Nguyen N."/>
            <person name="Nicol R."/>
            <person name="Norbu C."/>
            <person name="Norbu N."/>
            <person name="Novod N."/>
            <person name="O'Neill B."/>
            <person name="Osman S."/>
            <person name="Markiewicz E."/>
            <person name="Oyono O.L."/>
            <person name="Patti C."/>
            <person name="Phunkhang P."/>
            <person name="Pierre F."/>
            <person name="Priest M."/>
            <person name="Raghuraman S."/>
            <person name="Rege F."/>
            <person name="Reyes R."/>
            <person name="Rise C."/>
            <person name="Rogov P."/>
            <person name="Ross K."/>
            <person name="Ryan E."/>
            <person name="Settipalli S."/>
            <person name="Shea T."/>
            <person name="Sherpa N."/>
            <person name="Shi L."/>
            <person name="Shih D."/>
            <person name="Sparrow T."/>
            <person name="Spaulding J."/>
            <person name="Stalker J."/>
            <person name="Stange-Thomann N."/>
            <person name="Stavropoulos S."/>
            <person name="Stone C."/>
            <person name="Strader C."/>
            <person name="Tesfaye S."/>
            <person name="Thomson T."/>
            <person name="Thoulutsang Y."/>
            <person name="Thoulutsang D."/>
            <person name="Topham K."/>
            <person name="Topping I."/>
            <person name="Tsamla T."/>
            <person name="Vassiliev H."/>
            <person name="Vo A."/>
            <person name="Wangchuk T."/>
            <person name="Wangdi T."/>
            <person name="Weiand M."/>
            <person name="Wilkinson J."/>
            <person name="Wilson A."/>
            <person name="Yadav S."/>
            <person name="Young G."/>
            <person name="Yu Q."/>
            <person name="Zembek L."/>
            <person name="Zhong D."/>
            <person name="Zimmer A."/>
            <person name="Zwirko Z."/>
            <person name="Jaffe D.B."/>
            <person name="Alvarez P."/>
            <person name="Brockman W."/>
            <person name="Butler J."/>
            <person name="Chin C."/>
            <person name="Gnerre S."/>
            <person name="MacCallum I."/>
            <person name="Graves J.A."/>
            <person name="Ponting C.P."/>
            <person name="Breen M."/>
            <person name="Samollow P.B."/>
            <person name="Lander E.S."/>
            <person name="Lindblad-Toh K."/>
        </authorList>
    </citation>
    <scope>NUCLEOTIDE SEQUENCE [LARGE SCALE GENOMIC DNA]</scope>
</reference>
<dbReference type="PRINTS" id="PR01407">
    <property type="entry name" value="BUTYPHLNCDUF"/>
</dbReference>
<feature type="domain" description="B30.2/SPRY" evidence="7">
    <location>
        <begin position="594"/>
        <end position="793"/>
    </location>
</feature>
<dbReference type="InterPro" id="IPR000315">
    <property type="entry name" value="Znf_B-box"/>
</dbReference>
<evidence type="ECO:0000313" key="9">
    <source>
        <dbReference type="Ensembl" id="ENSMODP00000020549.4"/>
    </source>
</evidence>
<evidence type="ECO:0000259" key="6">
    <source>
        <dbReference type="PROSITE" id="PS50119"/>
    </source>
</evidence>
<keyword evidence="10" id="KW-1185">Reference proteome</keyword>
<dbReference type="CTD" id="4210"/>
<dbReference type="InParanoid" id="F7A409"/>
<dbReference type="FunFam" id="2.60.120.920:FF:000004">
    <property type="entry name" value="Butyrophilin subfamily 1 member A1"/>
    <property type="match status" value="1"/>
</dbReference>
<sequence>MAKTLSDHLLHTLESLVAYDLEKFKFKLQTANLDKDQVRIPHGRLQNATGPVKLADLLINYYGERYAVKLTLQVLQAINQNLLVEELSQAITPECLTQECATEISGISAFSRTTGSKTLEITVPLKGILENEDANFQGPNEDIMDGIQVPISSSQLHAGQEYQEDSPETDASLVLESNRYENSEGFVTFGKKAYRNQAPLFLSAKRIPNQEFDDFSGEQNHPNQKSMNKEHGNSEVSVSLGETTILYKDQVPESPKEKIFGNVDTSMLSGEKGTKDPGNWYLKEAHEDEPRLRRIPTEAFNLLRITGAPCRAASLRRVQESCSICQAMVVNPSKISWGNHIRSHYNVGHNVCLKCQAMFPKNFQHSRSLENIPTDYRGPKLNPQSMPQCECHPKQLQRLFCKDHGKTICLICSMSPEHRGHRMLPIEEAAQSYKEQIQNQLEHLKKVRETAEEKKSQGNKTITAFLNKTETQKMQIMSQLKELHDFLEKQERLFLVWLEELSKTIFRSKEDYITKASQEISLLEELMGELEEKQKQPAWEFLQDIRVTLMRAEWAFLPEEWALSPELKEKTHLLFWKSQSVERSMRQFIASLQSEMETFKILQLREVQLYSANVTLDPETAHPKLIISDDRKHVRLGKKCGKVFDGPQRFNDSVIVLGYPSFTSGKQYWQVDVGDKTSWILGVCKNSVNRKGSTAFSPGNGYWLVMMMKKNEYSASTIPPTPLSLKEPPRCVGIFMDFEAGDISFYNVTARSHIYTFSFSSSSSGPLRPVFSPGIQDRGKNADPLTICSVNRW</sequence>
<dbReference type="GO" id="GO:0008270">
    <property type="term" value="F:zinc ion binding"/>
    <property type="evidence" value="ECO:0007669"/>
    <property type="project" value="UniProtKB-KW"/>
</dbReference>
<dbReference type="GO" id="GO:0045087">
    <property type="term" value="P:innate immune response"/>
    <property type="evidence" value="ECO:0000318"/>
    <property type="project" value="GO_Central"/>
</dbReference>
<dbReference type="Gene3D" id="2.60.120.920">
    <property type="match status" value="1"/>
</dbReference>
<dbReference type="SUPFAM" id="SSF57845">
    <property type="entry name" value="B-box zinc-binding domain"/>
    <property type="match status" value="1"/>
</dbReference>
<dbReference type="SMART" id="SM00589">
    <property type="entry name" value="PRY"/>
    <property type="match status" value="1"/>
</dbReference>
<proteinExistence type="predicted"/>
<dbReference type="OrthoDB" id="9445371at2759"/>
<dbReference type="Pfam" id="PF13765">
    <property type="entry name" value="PRY"/>
    <property type="match status" value="1"/>
</dbReference>
<dbReference type="InterPro" id="IPR004020">
    <property type="entry name" value="DAPIN"/>
</dbReference>
<dbReference type="AlphaFoldDB" id="F7A409"/>
<keyword evidence="2" id="KW-0862">Zinc</keyword>
<dbReference type="InterPro" id="IPR043136">
    <property type="entry name" value="B30.2/SPRY_sf"/>
</dbReference>
<dbReference type="HOGENOM" id="CLU_016050_0_0_1"/>
<dbReference type="CDD" id="cd15813">
    <property type="entry name" value="SPRY_PRY_TRIM20"/>
    <property type="match status" value="1"/>
</dbReference>
<dbReference type="GO" id="GO:0005829">
    <property type="term" value="C:cytosol"/>
    <property type="evidence" value="ECO:0000318"/>
    <property type="project" value="GO_Central"/>
</dbReference>
<dbReference type="Pfam" id="PF00643">
    <property type="entry name" value="zf-B_box"/>
    <property type="match status" value="1"/>
</dbReference>
<dbReference type="InterPro" id="IPR003879">
    <property type="entry name" value="Butyrophylin_SPRY"/>
</dbReference>
<dbReference type="Gene3D" id="3.30.160.60">
    <property type="entry name" value="Classic Zinc Finger"/>
    <property type="match status" value="1"/>
</dbReference>
<dbReference type="GeneTree" id="ENSGT00940000161955"/>
<keyword evidence="1 3" id="KW-0863">Zinc-finger</keyword>
<dbReference type="Pfam" id="PF02758">
    <property type="entry name" value="PYRIN"/>
    <property type="match status" value="1"/>
</dbReference>
<dbReference type="InterPro" id="IPR050143">
    <property type="entry name" value="TRIM/RBCC"/>
</dbReference>
<dbReference type="RefSeq" id="XP_007499176.1">
    <property type="nucleotide sequence ID" value="XM_007499114.2"/>
</dbReference>
<accession>F7A409</accession>
<dbReference type="InterPro" id="IPR003877">
    <property type="entry name" value="SPRY_dom"/>
</dbReference>
<dbReference type="FunCoup" id="F7A409">
    <property type="interactions" value="30"/>
</dbReference>
<evidence type="ECO:0000256" key="4">
    <source>
        <dbReference type="SAM" id="Coils"/>
    </source>
</evidence>
<dbReference type="Bgee" id="ENSMODG00000016453">
    <property type="expression patterns" value="Expressed in blood and 10 other cell types or tissues"/>
</dbReference>
<dbReference type="OMA" id="CQRHMKQ"/>
<dbReference type="InterPro" id="IPR011029">
    <property type="entry name" value="DEATH-like_dom_sf"/>
</dbReference>
<dbReference type="GO" id="GO:0010468">
    <property type="term" value="P:regulation of gene expression"/>
    <property type="evidence" value="ECO:0000318"/>
    <property type="project" value="GO_Central"/>
</dbReference>
<dbReference type="Pfam" id="PF00622">
    <property type="entry name" value="SPRY"/>
    <property type="match status" value="1"/>
</dbReference>
<dbReference type="InterPro" id="IPR013320">
    <property type="entry name" value="ConA-like_dom_sf"/>
</dbReference>
<evidence type="ECO:0000259" key="8">
    <source>
        <dbReference type="PROSITE" id="PS50824"/>
    </source>
</evidence>
<dbReference type="Ensembl" id="ENSMODT00000020914.4">
    <property type="protein sequence ID" value="ENSMODP00000020549.4"/>
    <property type="gene ID" value="ENSMODG00000016453.4"/>
</dbReference>
<feature type="domain" description="B box-type" evidence="6">
    <location>
        <begin position="384"/>
        <end position="426"/>
    </location>
</feature>
<dbReference type="GO" id="GO:0061630">
    <property type="term" value="F:ubiquitin protein ligase activity"/>
    <property type="evidence" value="ECO:0000318"/>
    <property type="project" value="GO_Central"/>
</dbReference>
<evidence type="ECO:0000259" key="7">
    <source>
        <dbReference type="PROSITE" id="PS50188"/>
    </source>
</evidence>
<dbReference type="PROSITE" id="PS50119">
    <property type="entry name" value="ZF_BBOX"/>
    <property type="match status" value="1"/>
</dbReference>
<dbReference type="SUPFAM" id="SSF49899">
    <property type="entry name" value="Concanavalin A-like lectins/glucanases"/>
    <property type="match status" value="1"/>
</dbReference>
<gene>
    <name evidence="9" type="primary">MEFV</name>
</gene>
<protein>
    <submittedName>
        <fullName evidence="9">MEFV innate immuity regulator, pyrin</fullName>
    </submittedName>
</protein>
<organism evidence="9 10">
    <name type="scientific">Monodelphis domestica</name>
    <name type="common">Gray short-tailed opossum</name>
    <dbReference type="NCBI Taxonomy" id="13616"/>
    <lineage>
        <taxon>Eukaryota</taxon>
        <taxon>Metazoa</taxon>
        <taxon>Chordata</taxon>
        <taxon>Craniata</taxon>
        <taxon>Vertebrata</taxon>
        <taxon>Euteleostomi</taxon>
        <taxon>Mammalia</taxon>
        <taxon>Metatheria</taxon>
        <taxon>Didelphimorphia</taxon>
        <taxon>Didelphidae</taxon>
        <taxon>Monodelphis</taxon>
    </lineage>
</organism>
<evidence type="ECO:0000313" key="10">
    <source>
        <dbReference type="Proteomes" id="UP000002280"/>
    </source>
</evidence>
<reference evidence="9" key="2">
    <citation type="submission" date="2025-08" db="UniProtKB">
        <authorList>
            <consortium name="Ensembl"/>
        </authorList>
    </citation>
    <scope>IDENTIFICATION</scope>
</reference>
<keyword evidence="1 3" id="KW-0479">Metal-binding</keyword>
<dbReference type="PROSITE" id="PS50824">
    <property type="entry name" value="DAPIN"/>
    <property type="match status" value="1"/>
</dbReference>
<dbReference type="Proteomes" id="UP000002280">
    <property type="component" value="Chromosome 6"/>
</dbReference>
<feature type="compositionally biased region" description="Polar residues" evidence="5">
    <location>
        <begin position="217"/>
        <end position="226"/>
    </location>
</feature>
<dbReference type="SUPFAM" id="SSF47986">
    <property type="entry name" value="DEATH domain"/>
    <property type="match status" value="1"/>
</dbReference>
<feature type="coiled-coil region" evidence="4">
    <location>
        <begin position="430"/>
        <end position="457"/>
    </location>
</feature>
<dbReference type="SMART" id="SM01289">
    <property type="entry name" value="PYRIN"/>
    <property type="match status" value="1"/>
</dbReference>
<dbReference type="PROSITE" id="PS50188">
    <property type="entry name" value="B302_SPRY"/>
    <property type="match status" value="1"/>
</dbReference>
<evidence type="ECO:0000256" key="3">
    <source>
        <dbReference type="PROSITE-ProRule" id="PRU00024"/>
    </source>
</evidence>
<dbReference type="Gene3D" id="1.10.533.10">
    <property type="entry name" value="Death Domain, Fas"/>
    <property type="match status" value="1"/>
</dbReference>
<dbReference type="GO" id="GO:0005737">
    <property type="term" value="C:cytoplasm"/>
    <property type="evidence" value="ECO:0000318"/>
    <property type="project" value="GO_Central"/>
</dbReference>
<evidence type="ECO:0000256" key="2">
    <source>
        <dbReference type="ARBA" id="ARBA00022833"/>
    </source>
</evidence>
<dbReference type="STRING" id="13616.ENSMODP00000020549"/>
<name>F7A409_MONDO</name>
<dbReference type="InterPro" id="IPR006574">
    <property type="entry name" value="PRY"/>
</dbReference>
<dbReference type="SMART" id="SM00336">
    <property type="entry name" value="BBOX"/>
    <property type="match status" value="1"/>
</dbReference>
<dbReference type="PANTHER" id="PTHR24103">
    <property type="entry name" value="E3 UBIQUITIN-PROTEIN LIGASE TRIM"/>
    <property type="match status" value="1"/>
</dbReference>
<dbReference type="InterPro" id="IPR001870">
    <property type="entry name" value="B30.2/SPRY"/>
</dbReference>